<dbReference type="GO" id="GO:0003677">
    <property type="term" value="F:DNA binding"/>
    <property type="evidence" value="ECO:0007669"/>
    <property type="project" value="UniProtKB-KW"/>
</dbReference>
<keyword evidence="2" id="KW-0238">DNA-binding</keyword>
<evidence type="ECO:0000313" key="10">
    <source>
        <dbReference type="Proteomes" id="UP000284465"/>
    </source>
</evidence>
<keyword evidence="1" id="KW-0805">Transcription regulation</keyword>
<dbReference type="SMART" id="SM00347">
    <property type="entry name" value="HTH_MARR"/>
    <property type="match status" value="1"/>
</dbReference>
<evidence type="ECO:0000313" key="9">
    <source>
        <dbReference type="Proteomes" id="UP000284051"/>
    </source>
</evidence>
<dbReference type="InterPro" id="IPR000835">
    <property type="entry name" value="HTH_MarR-typ"/>
</dbReference>
<evidence type="ECO:0000313" key="6">
    <source>
        <dbReference type="EMBL" id="RHC14557.1"/>
    </source>
</evidence>
<dbReference type="GO" id="GO:0003700">
    <property type="term" value="F:DNA-binding transcription factor activity"/>
    <property type="evidence" value="ECO:0007669"/>
    <property type="project" value="InterPro"/>
</dbReference>
<name>A0A3R6F7X2_9FIRM</name>
<dbReference type="PROSITE" id="PS50995">
    <property type="entry name" value="HTH_MARR_2"/>
    <property type="match status" value="1"/>
</dbReference>
<dbReference type="EMBL" id="QRID01000007">
    <property type="protein sequence ID" value="RHG28541.1"/>
    <property type="molecule type" value="Genomic_DNA"/>
</dbReference>
<dbReference type="InterPro" id="IPR036388">
    <property type="entry name" value="WH-like_DNA-bd_sf"/>
</dbReference>
<dbReference type="PANTHER" id="PTHR42756:SF1">
    <property type="entry name" value="TRANSCRIPTIONAL REPRESSOR OF EMRAB OPERON"/>
    <property type="match status" value="1"/>
</dbReference>
<organism evidence="6 8">
    <name type="scientific">Roseburia intestinalis</name>
    <dbReference type="NCBI Taxonomy" id="166486"/>
    <lineage>
        <taxon>Bacteria</taxon>
        <taxon>Bacillati</taxon>
        <taxon>Bacillota</taxon>
        <taxon>Clostridia</taxon>
        <taxon>Lachnospirales</taxon>
        <taxon>Lachnospiraceae</taxon>
        <taxon>Roseburia</taxon>
    </lineage>
</organism>
<dbReference type="SUPFAM" id="SSF46785">
    <property type="entry name" value="Winged helix' DNA-binding domain"/>
    <property type="match status" value="1"/>
</dbReference>
<sequence length="153" mass="17637">MNWSDARVKNEIFDVEMLRRRFIRPYFIELGLTVGQGQPHILKELREHGAMNQKELSDACLIEVTTMSRTIDRLEKMGLVKRESNPACRRSWTIALTEEGCEMADKVIEIFEMTDGIMKSGMSEDELEILSAGLEKVKSNLWTAIRNNEENTK</sequence>
<dbReference type="Proteomes" id="UP000283513">
    <property type="component" value="Unassembled WGS sequence"/>
</dbReference>
<evidence type="ECO:0000313" key="5">
    <source>
        <dbReference type="EMBL" id="RHA65589.1"/>
    </source>
</evidence>
<dbReference type="PRINTS" id="PR00598">
    <property type="entry name" value="HTHMARR"/>
</dbReference>
<accession>A0A3R6F7X2</accession>
<dbReference type="Gene3D" id="1.10.10.10">
    <property type="entry name" value="Winged helix-like DNA-binding domain superfamily/Winged helix DNA-binding domain"/>
    <property type="match status" value="1"/>
</dbReference>
<dbReference type="AlphaFoldDB" id="A0A3R6F7X2"/>
<dbReference type="Proteomes" id="UP000284051">
    <property type="component" value="Unassembled WGS sequence"/>
</dbReference>
<evidence type="ECO:0000313" key="7">
    <source>
        <dbReference type="EMBL" id="RHG28541.1"/>
    </source>
</evidence>
<keyword evidence="3" id="KW-0804">Transcription</keyword>
<evidence type="ECO:0000256" key="1">
    <source>
        <dbReference type="ARBA" id="ARBA00023015"/>
    </source>
</evidence>
<gene>
    <name evidence="7" type="ORF">DW264_08755</name>
    <name evidence="6" type="ORF">DW856_15205</name>
    <name evidence="5" type="ORF">DW927_13695</name>
</gene>
<evidence type="ECO:0000313" key="8">
    <source>
        <dbReference type="Proteomes" id="UP000283513"/>
    </source>
</evidence>
<evidence type="ECO:0000256" key="3">
    <source>
        <dbReference type="ARBA" id="ARBA00023163"/>
    </source>
</evidence>
<dbReference type="Pfam" id="PF01047">
    <property type="entry name" value="MarR"/>
    <property type="match status" value="1"/>
</dbReference>
<comment type="caution">
    <text evidence="6">The sequence shown here is derived from an EMBL/GenBank/DDBJ whole genome shotgun (WGS) entry which is preliminary data.</text>
</comment>
<feature type="domain" description="HTH marR-type" evidence="4">
    <location>
        <begin position="1"/>
        <end position="139"/>
    </location>
</feature>
<dbReference type="EMBL" id="QSFP01000017">
    <property type="protein sequence ID" value="RHA65589.1"/>
    <property type="molecule type" value="Genomic_DNA"/>
</dbReference>
<proteinExistence type="predicted"/>
<dbReference type="InterPro" id="IPR036390">
    <property type="entry name" value="WH_DNA-bd_sf"/>
</dbReference>
<dbReference type="EMBL" id="QSHO01000015">
    <property type="protein sequence ID" value="RHC14557.1"/>
    <property type="molecule type" value="Genomic_DNA"/>
</dbReference>
<protein>
    <submittedName>
        <fullName evidence="6">MarR family transcriptional regulator</fullName>
    </submittedName>
</protein>
<evidence type="ECO:0000259" key="4">
    <source>
        <dbReference type="PROSITE" id="PS50995"/>
    </source>
</evidence>
<dbReference type="PANTHER" id="PTHR42756">
    <property type="entry name" value="TRANSCRIPTIONAL REGULATOR, MARR"/>
    <property type="match status" value="1"/>
</dbReference>
<reference evidence="8 9" key="1">
    <citation type="submission" date="2018-08" db="EMBL/GenBank/DDBJ databases">
        <title>A genome reference for cultivated species of the human gut microbiota.</title>
        <authorList>
            <person name="Zou Y."/>
            <person name="Xue W."/>
            <person name="Luo G."/>
        </authorList>
    </citation>
    <scope>NUCLEOTIDE SEQUENCE [LARGE SCALE GENOMIC DNA]</scope>
    <source>
        <strain evidence="7 9">AM22-21LB</strain>
        <strain evidence="6 8">AM37-1AC</strain>
        <strain evidence="5 10">AM43-11</strain>
    </source>
</reference>
<dbReference type="Proteomes" id="UP000284465">
    <property type="component" value="Unassembled WGS sequence"/>
</dbReference>
<evidence type="ECO:0000256" key="2">
    <source>
        <dbReference type="ARBA" id="ARBA00023125"/>
    </source>
</evidence>